<accession>A0A381PF05</accession>
<sequence length="43" mass="4631">MGQREWSRALSRVLVGTRTATKRDIDFLSFGVAGVNSEASACS</sequence>
<proteinExistence type="predicted"/>
<protein>
    <submittedName>
        <fullName evidence="1">Uncharacterized protein</fullName>
    </submittedName>
</protein>
<organism evidence="1">
    <name type="scientific">marine metagenome</name>
    <dbReference type="NCBI Taxonomy" id="408172"/>
    <lineage>
        <taxon>unclassified sequences</taxon>
        <taxon>metagenomes</taxon>
        <taxon>ecological metagenomes</taxon>
    </lineage>
</organism>
<reference evidence="1" key="1">
    <citation type="submission" date="2018-05" db="EMBL/GenBank/DDBJ databases">
        <authorList>
            <person name="Lanie J.A."/>
            <person name="Ng W.-L."/>
            <person name="Kazmierczak K.M."/>
            <person name="Andrzejewski T.M."/>
            <person name="Davidsen T.M."/>
            <person name="Wayne K.J."/>
            <person name="Tettelin H."/>
            <person name="Glass J.I."/>
            <person name="Rusch D."/>
            <person name="Podicherti R."/>
            <person name="Tsui H.-C.T."/>
            <person name="Winkler M.E."/>
        </authorList>
    </citation>
    <scope>NUCLEOTIDE SEQUENCE</scope>
</reference>
<dbReference type="AlphaFoldDB" id="A0A381PF05"/>
<gene>
    <name evidence="1" type="ORF">METZ01_LOCUS16927</name>
</gene>
<name>A0A381PF05_9ZZZZ</name>
<dbReference type="EMBL" id="UINC01000928">
    <property type="protein sequence ID" value="SUZ64073.1"/>
    <property type="molecule type" value="Genomic_DNA"/>
</dbReference>
<evidence type="ECO:0000313" key="1">
    <source>
        <dbReference type="EMBL" id="SUZ64073.1"/>
    </source>
</evidence>